<protein>
    <submittedName>
        <fullName evidence="4">SDR family oxidoreductase</fullName>
    </submittedName>
</protein>
<dbReference type="InterPro" id="IPR002347">
    <property type="entry name" value="SDR_fam"/>
</dbReference>
<dbReference type="Gene3D" id="3.40.50.720">
    <property type="entry name" value="NAD(P)-binding Rossmann-like Domain"/>
    <property type="match status" value="1"/>
</dbReference>
<dbReference type="PRINTS" id="PR00080">
    <property type="entry name" value="SDRFAMILY"/>
</dbReference>
<name>A0A927DB77_9RHOB</name>
<reference evidence="4" key="1">
    <citation type="submission" date="2020-08" db="EMBL/GenBank/DDBJ databases">
        <title>Sulfitobacter aestuariivivens sp. nov., isolated from a tidal flat.</title>
        <authorList>
            <person name="Park S."/>
            <person name="Yoon J.-H."/>
        </authorList>
    </citation>
    <scope>NUCLEOTIDE SEQUENCE</scope>
    <source>
        <strain evidence="4">TSTF-M16</strain>
    </source>
</reference>
<dbReference type="InterPro" id="IPR036291">
    <property type="entry name" value="NAD(P)-bd_dom_sf"/>
</dbReference>
<gene>
    <name evidence="4" type="ORF">H9Q16_19225</name>
</gene>
<dbReference type="FunFam" id="3.40.50.720:FF:000084">
    <property type="entry name" value="Short-chain dehydrogenase reductase"/>
    <property type="match status" value="1"/>
</dbReference>
<sequence>MMGRLTGKRALVTAAGQGIGRASALAMAAEGAQVFATDVNSDLLADLAGRDGIETAHLDVRDRASVKAGVSAAQPDILFNCAGYVHHGTVQDASDDDLDFAFDLNVRSMVRSIQAALPGMLDRGQGSIINMSSAVSSIIGAPNRFIYGATKAAVIGLTKSVAVDYITKGIRCNCICPGTVESPSWHDRVAALGEEMGSYDAALEAFVSRQPMGRVAAPEEIAALVVYLASDESAFTTGQAHVIDGGWSG</sequence>
<evidence type="ECO:0000256" key="2">
    <source>
        <dbReference type="ARBA" id="ARBA00023002"/>
    </source>
</evidence>
<accession>A0A927DB77</accession>
<organism evidence="4 5">
    <name type="scientific">Sulfitobacter aestuariivivens</name>
    <dbReference type="NCBI Taxonomy" id="2766981"/>
    <lineage>
        <taxon>Bacteria</taxon>
        <taxon>Pseudomonadati</taxon>
        <taxon>Pseudomonadota</taxon>
        <taxon>Alphaproteobacteria</taxon>
        <taxon>Rhodobacterales</taxon>
        <taxon>Roseobacteraceae</taxon>
        <taxon>Sulfitobacter</taxon>
    </lineage>
</organism>
<dbReference type="Pfam" id="PF13561">
    <property type="entry name" value="adh_short_C2"/>
    <property type="match status" value="1"/>
</dbReference>
<dbReference type="SUPFAM" id="SSF51735">
    <property type="entry name" value="NAD(P)-binding Rossmann-fold domains"/>
    <property type="match status" value="1"/>
</dbReference>
<evidence type="ECO:0000256" key="1">
    <source>
        <dbReference type="ARBA" id="ARBA00006484"/>
    </source>
</evidence>
<comment type="caution">
    <text evidence="4">The sequence shown here is derived from an EMBL/GenBank/DDBJ whole genome shotgun (WGS) entry which is preliminary data.</text>
</comment>
<comment type="similarity">
    <text evidence="1">Belongs to the short-chain dehydrogenases/reductases (SDR) family.</text>
</comment>
<dbReference type="PANTHER" id="PTHR43477">
    <property type="entry name" value="DIHYDROANTICAPSIN 7-DEHYDROGENASE"/>
    <property type="match status" value="1"/>
</dbReference>
<evidence type="ECO:0000313" key="5">
    <source>
        <dbReference type="Proteomes" id="UP000635142"/>
    </source>
</evidence>
<dbReference type="PROSITE" id="PS00061">
    <property type="entry name" value="ADH_SHORT"/>
    <property type="match status" value="1"/>
</dbReference>
<dbReference type="EMBL" id="JACTAG010000003">
    <property type="protein sequence ID" value="MBD3666076.1"/>
    <property type="molecule type" value="Genomic_DNA"/>
</dbReference>
<dbReference type="AlphaFoldDB" id="A0A927DB77"/>
<dbReference type="Proteomes" id="UP000635142">
    <property type="component" value="Unassembled WGS sequence"/>
</dbReference>
<proteinExistence type="inferred from homology"/>
<dbReference type="PRINTS" id="PR00081">
    <property type="entry name" value="GDHRDH"/>
</dbReference>
<evidence type="ECO:0000313" key="4">
    <source>
        <dbReference type="EMBL" id="MBD3666076.1"/>
    </source>
</evidence>
<dbReference type="InterPro" id="IPR020904">
    <property type="entry name" value="Sc_DH/Rdtase_CS"/>
</dbReference>
<dbReference type="InterPro" id="IPR051122">
    <property type="entry name" value="SDR_DHRS6-like"/>
</dbReference>
<keyword evidence="5" id="KW-1185">Reference proteome</keyword>
<keyword evidence="2" id="KW-0560">Oxidoreductase</keyword>
<dbReference type="GO" id="GO:0016491">
    <property type="term" value="F:oxidoreductase activity"/>
    <property type="evidence" value="ECO:0007669"/>
    <property type="project" value="UniProtKB-KW"/>
</dbReference>
<evidence type="ECO:0000256" key="3">
    <source>
        <dbReference type="ARBA" id="ARBA00023027"/>
    </source>
</evidence>
<dbReference type="PANTHER" id="PTHR43477:SF4">
    <property type="entry name" value="DEHYDROGENASE_REDUCTASE SDR FAMILY MEMBER 6"/>
    <property type="match status" value="1"/>
</dbReference>
<keyword evidence="3" id="KW-0520">NAD</keyword>